<accession>A0A9P8RS31</accession>
<organism evidence="4 5">
    <name type="scientific">Trichoglossum hirsutum</name>
    <dbReference type="NCBI Taxonomy" id="265104"/>
    <lineage>
        <taxon>Eukaryota</taxon>
        <taxon>Fungi</taxon>
        <taxon>Dikarya</taxon>
        <taxon>Ascomycota</taxon>
        <taxon>Pezizomycotina</taxon>
        <taxon>Geoglossomycetes</taxon>
        <taxon>Geoglossales</taxon>
        <taxon>Geoglossaceae</taxon>
        <taxon>Trichoglossum</taxon>
    </lineage>
</organism>
<evidence type="ECO:0000256" key="1">
    <source>
        <dbReference type="SAM" id="MobiDB-lite"/>
    </source>
</evidence>
<feature type="domain" description="HAM1-like N-terminal" evidence="3">
    <location>
        <begin position="2"/>
        <end position="612"/>
    </location>
</feature>
<proteinExistence type="predicted"/>
<sequence length="826" mass="93089">MNANAANKPTDVNQKERDVNAKLQLYGIYQAFANGKVPSNKQIDVALNSLLESEALKKPSKELSSEGQHLVGDLLDVIEQAKILLLSKNDGNVLQDFIWHAEQLSGGTATPLEAPIDKQTAQQHGTEALEGLRTLGTLLISNGQFRKLLNDAIVLLRDIAGDAATNAAARVKPSDEQLSQIDRPADDNTWHDVPNLSKDGIKNQLKGQFGTHKPLSGQDVRESVNRPGDAARQEGGDSGVDVQSGAQTTIQSLQQRANGNIPDETKDRAKDYRGRAKSYLIGKMPQGRREQTIWRLKKMVVEVQGHKDYQQAIETLLRLVEIYAGHGRSLHGQGQSNLKGVHEDDHLGIAEADLKILFERFANSTSVDDLFDAVNNIYRDTDRDPELKNWFKDLNAYIRRCLQKQGFILEDTANEEWNRIYDRGQYLFRDRYRDHTNRIIDESKFLMDQLAEDPQSKKFGETLQRLFNHLGNDEHGKPVFKKHLVKDLSNVIIPATFENIRYVPVPRIEFSDQTMDAIVENLIVESDNLMPNVLEIESENYFRWGRKQMDSKQTHSVMVSASGIQCDLRDVSYYIRKKEGFPSVTDQGVADILLGGRGLSFKVKLSTTEKKDRQRFFKIDKVDVNVEHLNINLKQSNHRLLFRLFKPLLFRLVRPAIQKALEKQIRDSAHQLDGILFRIHQEAEKASERPSDDPENLPNIYSRYYSAAQDILLQGKEKPKAAAKQKMNIAVTQQDSMFGNINLPGGLSSKATEYRELAAKGDKWESPIFSIGSAQESADIPKVPPTTRKHHNLPQGGQKTNAHASADASNYSNQVDQTSAKKRDQI</sequence>
<dbReference type="Pfam" id="PF19343">
    <property type="entry name" value="HAM1_N"/>
    <property type="match status" value="1"/>
</dbReference>
<dbReference type="EMBL" id="JAGHQM010000272">
    <property type="protein sequence ID" value="KAH0562988.1"/>
    <property type="molecule type" value="Genomic_DNA"/>
</dbReference>
<dbReference type="InterPro" id="IPR027842">
    <property type="entry name" value="HAM1-like_C"/>
</dbReference>
<dbReference type="PANTHER" id="PTHR31138:SF1">
    <property type="entry name" value="PDZ DOMAIN-CONTAINING PROTEIN"/>
    <property type="match status" value="1"/>
</dbReference>
<feature type="domain" description="HAM1-like C-terminal" evidence="2">
    <location>
        <begin position="624"/>
        <end position="781"/>
    </location>
</feature>
<dbReference type="Proteomes" id="UP000750711">
    <property type="component" value="Unassembled WGS sequence"/>
</dbReference>
<evidence type="ECO:0000259" key="3">
    <source>
        <dbReference type="Pfam" id="PF19343"/>
    </source>
</evidence>
<name>A0A9P8RS31_9PEZI</name>
<dbReference type="InterPro" id="IPR045967">
    <property type="entry name" value="HAM1-like_N"/>
</dbReference>
<evidence type="ECO:0000313" key="5">
    <source>
        <dbReference type="Proteomes" id="UP000750711"/>
    </source>
</evidence>
<feature type="region of interest" description="Disordered" evidence="1">
    <location>
        <begin position="773"/>
        <end position="826"/>
    </location>
</feature>
<keyword evidence="5" id="KW-1185">Reference proteome</keyword>
<evidence type="ECO:0000259" key="2">
    <source>
        <dbReference type="Pfam" id="PF14613"/>
    </source>
</evidence>
<evidence type="ECO:0000313" key="4">
    <source>
        <dbReference type="EMBL" id="KAH0562988.1"/>
    </source>
</evidence>
<protein>
    <submittedName>
        <fullName evidence="4">Uncharacterized protein</fullName>
    </submittedName>
</protein>
<feature type="region of interest" description="Disordered" evidence="1">
    <location>
        <begin position="166"/>
        <end position="243"/>
    </location>
</feature>
<feature type="compositionally biased region" description="Basic and acidic residues" evidence="1">
    <location>
        <begin position="219"/>
        <end position="235"/>
    </location>
</feature>
<dbReference type="PANTHER" id="PTHR31138">
    <property type="entry name" value="CHROMOSOME 19, WHOLE GENOME SHOTGUN SEQUENCE"/>
    <property type="match status" value="1"/>
</dbReference>
<feature type="compositionally biased region" description="Polar residues" evidence="1">
    <location>
        <begin position="795"/>
        <end position="818"/>
    </location>
</feature>
<reference evidence="4" key="1">
    <citation type="submission" date="2021-03" db="EMBL/GenBank/DDBJ databases">
        <title>Comparative genomics and phylogenomic investigation of the class Geoglossomycetes provide insights into ecological specialization and systematics.</title>
        <authorList>
            <person name="Melie T."/>
            <person name="Pirro S."/>
            <person name="Miller A.N."/>
            <person name="Quandt A."/>
        </authorList>
    </citation>
    <scope>NUCLEOTIDE SEQUENCE</scope>
    <source>
        <strain evidence="4">CAQ_001_2017</strain>
    </source>
</reference>
<dbReference type="AlphaFoldDB" id="A0A9P8RS31"/>
<dbReference type="Pfam" id="PF14613">
    <property type="entry name" value="HAM1_C"/>
    <property type="match status" value="1"/>
</dbReference>
<gene>
    <name evidence="4" type="ORF">GP486_002452</name>
</gene>
<comment type="caution">
    <text evidence="4">The sequence shown here is derived from an EMBL/GenBank/DDBJ whole genome shotgun (WGS) entry which is preliminary data.</text>
</comment>
<dbReference type="Gene3D" id="3.15.10.10">
    <property type="entry name" value="Bactericidal permeability-increasing protein, domain 1"/>
    <property type="match status" value="1"/>
</dbReference>